<dbReference type="EMBL" id="NIVC01001771">
    <property type="protein sequence ID" value="PAA64244.1"/>
    <property type="molecule type" value="Genomic_DNA"/>
</dbReference>
<dbReference type="Proteomes" id="UP000215902">
    <property type="component" value="Unassembled WGS sequence"/>
</dbReference>
<comment type="caution">
    <text evidence="1">The sequence shown here is derived from an EMBL/GenBank/DDBJ whole genome shotgun (WGS) entry which is preliminary data.</text>
</comment>
<evidence type="ECO:0000313" key="2">
    <source>
        <dbReference type="Proteomes" id="UP000215902"/>
    </source>
</evidence>
<gene>
    <name evidence="1" type="ORF">BOX15_Mlig034040g1</name>
</gene>
<sequence length="59" mass="6965">MKSVRFSKEVTVWYFYNETACQRRRRLSSTSLSQTFDRLWADIAKYLRSSDTPAIAAVR</sequence>
<protein>
    <submittedName>
        <fullName evidence="1">Uncharacterized protein</fullName>
    </submittedName>
</protein>
<proteinExistence type="predicted"/>
<reference evidence="1 2" key="1">
    <citation type="submission" date="2017-06" db="EMBL/GenBank/DDBJ databases">
        <title>A platform for efficient transgenesis in Macrostomum lignano, a flatworm model organism for stem cell research.</title>
        <authorList>
            <person name="Berezikov E."/>
        </authorList>
    </citation>
    <scope>NUCLEOTIDE SEQUENCE [LARGE SCALE GENOMIC DNA]</scope>
    <source>
        <strain evidence="1">DV1</strain>
        <tissue evidence="1">Whole organism</tissue>
    </source>
</reference>
<keyword evidence="2" id="KW-1185">Reference proteome</keyword>
<organism evidence="1 2">
    <name type="scientific">Macrostomum lignano</name>
    <dbReference type="NCBI Taxonomy" id="282301"/>
    <lineage>
        <taxon>Eukaryota</taxon>
        <taxon>Metazoa</taxon>
        <taxon>Spiralia</taxon>
        <taxon>Lophotrochozoa</taxon>
        <taxon>Platyhelminthes</taxon>
        <taxon>Rhabditophora</taxon>
        <taxon>Macrostomorpha</taxon>
        <taxon>Macrostomida</taxon>
        <taxon>Macrostomidae</taxon>
        <taxon>Macrostomum</taxon>
    </lineage>
</organism>
<name>A0A267ETE5_9PLAT</name>
<dbReference type="AlphaFoldDB" id="A0A267ETE5"/>
<evidence type="ECO:0000313" key="1">
    <source>
        <dbReference type="EMBL" id="PAA64244.1"/>
    </source>
</evidence>
<accession>A0A267ETE5</accession>